<protein>
    <submittedName>
        <fullName evidence="1">Uncharacterized protein</fullName>
    </submittedName>
</protein>
<name>A0ACC1J3G5_9FUNG</name>
<accession>A0ACC1J3G5</accession>
<organism evidence="1 2">
    <name type="scientific">Linderina macrospora</name>
    <dbReference type="NCBI Taxonomy" id="4868"/>
    <lineage>
        <taxon>Eukaryota</taxon>
        <taxon>Fungi</taxon>
        <taxon>Fungi incertae sedis</taxon>
        <taxon>Zoopagomycota</taxon>
        <taxon>Kickxellomycotina</taxon>
        <taxon>Kickxellomycetes</taxon>
        <taxon>Kickxellales</taxon>
        <taxon>Kickxellaceae</taxon>
        <taxon>Linderina</taxon>
    </lineage>
</organism>
<keyword evidence="2" id="KW-1185">Reference proteome</keyword>
<dbReference type="EMBL" id="JANBPW010004107">
    <property type="protein sequence ID" value="KAJ1935821.1"/>
    <property type="molecule type" value="Genomic_DNA"/>
</dbReference>
<dbReference type="Proteomes" id="UP001150603">
    <property type="component" value="Unassembled WGS sequence"/>
</dbReference>
<feature type="non-terminal residue" evidence="1">
    <location>
        <position position="514"/>
    </location>
</feature>
<proteinExistence type="predicted"/>
<evidence type="ECO:0000313" key="2">
    <source>
        <dbReference type="Proteomes" id="UP001150603"/>
    </source>
</evidence>
<evidence type="ECO:0000313" key="1">
    <source>
        <dbReference type="EMBL" id="KAJ1935821.1"/>
    </source>
</evidence>
<gene>
    <name evidence="1" type="ORF">FBU59_005262</name>
</gene>
<reference evidence="1" key="1">
    <citation type="submission" date="2022-07" db="EMBL/GenBank/DDBJ databases">
        <title>Phylogenomic reconstructions and comparative analyses of Kickxellomycotina fungi.</title>
        <authorList>
            <person name="Reynolds N.K."/>
            <person name="Stajich J.E."/>
            <person name="Barry K."/>
            <person name="Grigoriev I.V."/>
            <person name="Crous P."/>
            <person name="Smith M.E."/>
        </authorList>
    </citation>
    <scope>NUCLEOTIDE SEQUENCE</scope>
    <source>
        <strain evidence="1">NRRL 5244</strain>
    </source>
</reference>
<sequence length="514" mass="57535">MSMLALTIRQIPQHSEDPATLMHVVKFLEAEATIFSSAPQRANSKGYEEASLDLCPDQHPYLNKAQLEDRGKSARQMLMSLLPNSETPRLFNTTFITGIVASHVYLMNQRPQFIAMLLQPLMDWHQQINTNYNSMVTTTQASTIQKTLRLSLYQLYLQMYGQGLVQKHCPQLEHVLDTLSGTEWITWQSRQARRRKYEEKRARERSKMALKQQQQQQQQQQLQQQRQQHGQPGPAGVWDQAREMDFYDLDDEAMADQPAPMLPTDANSFSSVGPLPADIGAMLESLNRIKATGKKRPAHRPESDDEEEDEDEEQQFRRLEENTKRVKLEADQVAAAAVAAIADISATAAKGAKAGKPATGDVEMDDAVSAALDSGPFVLHKVDDITPEQRDLMVRQAFDRVVDASKRVKALVENMHVQGGRDVAEINAPVVLPNGLSTNAGVLEDAMLVLVRLISNFYIMQAEAHQLAGSTQANNVLSQGVRSSVEGVLSFIVESPRAHYRLAQLLLYELWLAV</sequence>
<comment type="caution">
    <text evidence="1">The sequence shown here is derived from an EMBL/GenBank/DDBJ whole genome shotgun (WGS) entry which is preliminary data.</text>
</comment>